<dbReference type="Proteomes" id="UP000054359">
    <property type="component" value="Unassembled WGS sequence"/>
</dbReference>
<feature type="non-terminal residue" evidence="1">
    <location>
        <position position="1"/>
    </location>
</feature>
<dbReference type="EMBL" id="KK118120">
    <property type="protein sequence ID" value="KFM72281.1"/>
    <property type="molecule type" value="Genomic_DNA"/>
</dbReference>
<keyword evidence="2" id="KW-1185">Reference proteome</keyword>
<dbReference type="AlphaFoldDB" id="A0A087U4J2"/>
<evidence type="ECO:0000313" key="1">
    <source>
        <dbReference type="EMBL" id="KFM72281.1"/>
    </source>
</evidence>
<reference evidence="1 2" key="1">
    <citation type="submission" date="2013-11" db="EMBL/GenBank/DDBJ databases">
        <title>Genome sequencing of Stegodyphus mimosarum.</title>
        <authorList>
            <person name="Bechsgaard J."/>
        </authorList>
    </citation>
    <scope>NUCLEOTIDE SEQUENCE [LARGE SCALE GENOMIC DNA]</scope>
</reference>
<feature type="non-terminal residue" evidence="1">
    <location>
        <position position="47"/>
    </location>
</feature>
<organism evidence="1 2">
    <name type="scientific">Stegodyphus mimosarum</name>
    <name type="common">African social velvet spider</name>
    <dbReference type="NCBI Taxonomy" id="407821"/>
    <lineage>
        <taxon>Eukaryota</taxon>
        <taxon>Metazoa</taxon>
        <taxon>Ecdysozoa</taxon>
        <taxon>Arthropoda</taxon>
        <taxon>Chelicerata</taxon>
        <taxon>Arachnida</taxon>
        <taxon>Araneae</taxon>
        <taxon>Araneomorphae</taxon>
        <taxon>Entelegynae</taxon>
        <taxon>Eresoidea</taxon>
        <taxon>Eresidae</taxon>
        <taxon>Stegodyphus</taxon>
    </lineage>
</organism>
<accession>A0A087U4J2</accession>
<name>A0A087U4J2_STEMI</name>
<gene>
    <name evidence="1" type="ORF">X975_14400</name>
</gene>
<evidence type="ECO:0000313" key="2">
    <source>
        <dbReference type="Proteomes" id="UP000054359"/>
    </source>
</evidence>
<proteinExistence type="predicted"/>
<sequence length="47" mass="5549">SHVYNYIFYSSYPVITQANHIMNSTQDVKSVTGHHHCRHHHQTDIIM</sequence>
<protein>
    <submittedName>
        <fullName evidence="1">Uncharacterized protein</fullName>
    </submittedName>
</protein>